<keyword evidence="7" id="KW-1185">Reference proteome</keyword>
<evidence type="ECO:0000313" key="7">
    <source>
        <dbReference type="Proteomes" id="UP001602287"/>
    </source>
</evidence>
<dbReference type="SUPFAM" id="SSF52540">
    <property type="entry name" value="P-loop containing nucleoside triphosphate hydrolases"/>
    <property type="match status" value="1"/>
</dbReference>
<evidence type="ECO:0000256" key="2">
    <source>
        <dbReference type="ARBA" id="ARBA00022741"/>
    </source>
</evidence>
<feature type="region of interest" description="Disordered" evidence="4">
    <location>
        <begin position="233"/>
        <end position="336"/>
    </location>
</feature>
<keyword evidence="2" id="KW-0547">Nucleotide-binding</keyword>
<sequence length="336" mass="34788">MTEPAASGPHGGERAPAIEAVDVSRTYQLDGVSVAALRGVSLTVQPGDYVALVGPSGSGKSTLMHLLGGLDRPTGGRLVIGGRDVNALAPPEMATLRNETIGFVFQAFHLLPRTSAVENVALPLVYRGVSARQRRERAAAMLGRVGLGHRLDHRPNQMSGGEQQRVAIARALVTEPTVLLADEPTGNLDSVTGAAVLELLEQLNEESGVALVMVTHDQEVAARAHRRITMRDGVVVADSARPPGADTDPHSAHDRPPSVDHGRPATLVPAPSAEPRSASGSGPGHPSGGSGGAAGATGRLPREAERPQADPRDADPREARDAAVGERAAERPGGTT</sequence>
<dbReference type="SMART" id="SM00382">
    <property type="entry name" value="AAA"/>
    <property type="match status" value="1"/>
</dbReference>
<dbReference type="PROSITE" id="PS00211">
    <property type="entry name" value="ABC_TRANSPORTER_1"/>
    <property type="match status" value="1"/>
</dbReference>
<dbReference type="Pfam" id="PF00005">
    <property type="entry name" value="ABC_tran"/>
    <property type="match status" value="1"/>
</dbReference>
<dbReference type="RefSeq" id="WP_357635791.1">
    <property type="nucleotide sequence ID" value="NZ_JBEZFX010000003.1"/>
</dbReference>
<evidence type="ECO:0000256" key="4">
    <source>
        <dbReference type="SAM" id="MobiDB-lite"/>
    </source>
</evidence>
<dbReference type="Gene3D" id="3.40.50.300">
    <property type="entry name" value="P-loop containing nucleotide triphosphate hydrolases"/>
    <property type="match status" value="1"/>
</dbReference>
<protein>
    <submittedName>
        <fullName evidence="6">ABC transporter ATP-binding protein</fullName>
    </submittedName>
</protein>
<evidence type="ECO:0000313" key="6">
    <source>
        <dbReference type="EMBL" id="MFF5200318.1"/>
    </source>
</evidence>
<dbReference type="GeneID" id="95368655"/>
<evidence type="ECO:0000256" key="3">
    <source>
        <dbReference type="ARBA" id="ARBA00022840"/>
    </source>
</evidence>
<feature type="compositionally biased region" description="Gly residues" evidence="4">
    <location>
        <begin position="281"/>
        <end position="295"/>
    </location>
</feature>
<dbReference type="PANTHER" id="PTHR24220:SF86">
    <property type="entry name" value="ABC TRANSPORTER ABCH.1"/>
    <property type="match status" value="1"/>
</dbReference>
<feature type="domain" description="ABC transporter" evidence="5">
    <location>
        <begin position="18"/>
        <end position="257"/>
    </location>
</feature>
<dbReference type="InterPro" id="IPR027417">
    <property type="entry name" value="P-loop_NTPase"/>
</dbReference>
<dbReference type="PROSITE" id="PS50893">
    <property type="entry name" value="ABC_TRANSPORTER_2"/>
    <property type="match status" value="1"/>
</dbReference>
<dbReference type="InterPro" id="IPR015854">
    <property type="entry name" value="ABC_transpr_LolD-like"/>
</dbReference>
<dbReference type="PANTHER" id="PTHR24220">
    <property type="entry name" value="IMPORT ATP-BINDING PROTEIN"/>
    <property type="match status" value="1"/>
</dbReference>
<feature type="compositionally biased region" description="Basic and acidic residues" evidence="4">
    <location>
        <begin position="247"/>
        <end position="263"/>
    </location>
</feature>
<keyword evidence="3 6" id="KW-0067">ATP-binding</keyword>
<organism evidence="6 7">
    <name type="scientific">Micromonospora parva</name>
    <dbReference type="NCBI Taxonomy" id="1464048"/>
    <lineage>
        <taxon>Bacteria</taxon>
        <taxon>Bacillati</taxon>
        <taxon>Actinomycetota</taxon>
        <taxon>Actinomycetes</taxon>
        <taxon>Micromonosporales</taxon>
        <taxon>Micromonosporaceae</taxon>
        <taxon>Micromonospora</taxon>
    </lineage>
</organism>
<reference evidence="6 7" key="1">
    <citation type="submission" date="2024-10" db="EMBL/GenBank/DDBJ databases">
        <title>The Natural Products Discovery Center: Release of the First 8490 Sequenced Strains for Exploring Actinobacteria Biosynthetic Diversity.</title>
        <authorList>
            <person name="Kalkreuter E."/>
            <person name="Kautsar S.A."/>
            <person name="Yang D."/>
            <person name="Bader C.D."/>
            <person name="Teijaro C.N."/>
            <person name="Fluegel L."/>
            <person name="Davis C.M."/>
            <person name="Simpson J.R."/>
            <person name="Lauterbach L."/>
            <person name="Steele A.D."/>
            <person name="Gui C."/>
            <person name="Meng S."/>
            <person name="Li G."/>
            <person name="Viehrig K."/>
            <person name="Ye F."/>
            <person name="Su P."/>
            <person name="Kiefer A.F."/>
            <person name="Nichols A."/>
            <person name="Cepeda A.J."/>
            <person name="Yan W."/>
            <person name="Fan B."/>
            <person name="Jiang Y."/>
            <person name="Adhikari A."/>
            <person name="Zheng C.-J."/>
            <person name="Schuster L."/>
            <person name="Cowan T.M."/>
            <person name="Smanski M.J."/>
            <person name="Chevrette M.G."/>
            <person name="De Carvalho L.P.S."/>
            <person name="Shen B."/>
        </authorList>
    </citation>
    <scope>NUCLEOTIDE SEQUENCE [LARGE SCALE GENOMIC DNA]</scope>
    <source>
        <strain evidence="6 7">NPDC000140</strain>
    </source>
</reference>
<dbReference type="InterPro" id="IPR017871">
    <property type="entry name" value="ABC_transporter-like_CS"/>
</dbReference>
<dbReference type="CDD" id="cd03255">
    <property type="entry name" value="ABC_MJ0796_LolCDE_FtsE"/>
    <property type="match status" value="1"/>
</dbReference>
<evidence type="ECO:0000259" key="5">
    <source>
        <dbReference type="PROSITE" id="PS50893"/>
    </source>
</evidence>
<dbReference type="Proteomes" id="UP001602287">
    <property type="component" value="Unassembled WGS sequence"/>
</dbReference>
<dbReference type="InterPro" id="IPR003439">
    <property type="entry name" value="ABC_transporter-like_ATP-bd"/>
</dbReference>
<dbReference type="GO" id="GO:0005524">
    <property type="term" value="F:ATP binding"/>
    <property type="evidence" value="ECO:0007669"/>
    <property type="project" value="UniProtKB-KW"/>
</dbReference>
<dbReference type="InterPro" id="IPR003593">
    <property type="entry name" value="AAA+_ATPase"/>
</dbReference>
<dbReference type="EMBL" id="JBIAZM010000004">
    <property type="protein sequence ID" value="MFF5200318.1"/>
    <property type="molecule type" value="Genomic_DNA"/>
</dbReference>
<keyword evidence="1" id="KW-0813">Transport</keyword>
<feature type="compositionally biased region" description="Basic and acidic residues" evidence="4">
    <location>
        <begin position="300"/>
        <end position="330"/>
    </location>
</feature>
<proteinExistence type="predicted"/>
<comment type="caution">
    <text evidence="6">The sequence shown here is derived from an EMBL/GenBank/DDBJ whole genome shotgun (WGS) entry which is preliminary data.</text>
</comment>
<accession>A0ABW6VRR0</accession>
<dbReference type="InterPro" id="IPR017911">
    <property type="entry name" value="MacB-like_ATP-bd"/>
</dbReference>
<name>A0ABW6VRR0_9ACTN</name>
<evidence type="ECO:0000256" key="1">
    <source>
        <dbReference type="ARBA" id="ARBA00022448"/>
    </source>
</evidence>
<gene>
    <name evidence="6" type="ORF">ACFY3B_12015</name>
</gene>